<dbReference type="InterPro" id="IPR032861">
    <property type="entry name" value="TAXi_N"/>
</dbReference>
<dbReference type="PRINTS" id="PR00792">
    <property type="entry name" value="PEPSIN"/>
</dbReference>
<dbReference type="InterPro" id="IPR032799">
    <property type="entry name" value="TAXi_C"/>
</dbReference>
<dbReference type="PROSITE" id="PS51767">
    <property type="entry name" value="PEPTIDASE_A1"/>
    <property type="match status" value="1"/>
</dbReference>
<sequence length="526" mass="58808">MRRRRIQWSITSQILIIISFFFIPIIVHGFIDDENNDVDEDEGYKVRLELVHRHHARFAKHGGGGGGDLDKVEAIKGFIHRDFLRRMRMNQRWGLNHSISSHRRKDFETFQMSLHAGADYGLGEYFVHVGVGTPSQKLWLLADTGNELTWFNCKDTPDTKKSGVRKHHKKSSKKKSRSRHKSRSKSKNKTKHRTKKKTKTRVGTKTNPCKGSFCPKRSGSFQIVTCSSDKCKIDLSNLFSLAECPRYSDPCQYDISYVDGSSAKGYFGTDTITVDITNGNKGKLHNLTIGCTKSMHNGITFNEETGGILGLGYGKDSFVEKSVIEYGGKFSYCLMDHLSNKNVSNYLTFGTNNAKLLGEMKKTELLLYPPFYGVNITGISIGGQMLKIPPQIWDFDANGGVILDSGTTLTQLVTEAYEPVFEALNKSLSNVNMIFDDFGGLEFCFSSEGFNMSTVPRLVFHFDGGSRFEPPVKSYIIDVAPDVKCIGIIPINGPGASVIGNIMQQNHLWEFDLAQFTVGFAPSTCT</sequence>
<evidence type="ECO:0000256" key="2">
    <source>
        <dbReference type="ARBA" id="ARBA00022670"/>
    </source>
</evidence>
<dbReference type="Gene3D" id="2.40.70.10">
    <property type="entry name" value="Acid Proteases"/>
    <property type="match status" value="2"/>
</dbReference>
<dbReference type="InterPro" id="IPR001461">
    <property type="entry name" value="Aspartic_peptidase_A1"/>
</dbReference>
<evidence type="ECO:0000256" key="1">
    <source>
        <dbReference type="ARBA" id="ARBA00007447"/>
    </source>
</evidence>
<evidence type="ECO:0000256" key="4">
    <source>
        <dbReference type="ARBA" id="ARBA00022801"/>
    </source>
</evidence>
<dbReference type="GO" id="GO:0006508">
    <property type="term" value="P:proteolysis"/>
    <property type="evidence" value="ECO:0007669"/>
    <property type="project" value="UniProtKB-KW"/>
</dbReference>
<name>A0A6A5LWN0_LUPAL</name>
<keyword evidence="2" id="KW-0645">Protease</keyword>
<evidence type="ECO:0000256" key="3">
    <source>
        <dbReference type="ARBA" id="ARBA00022750"/>
    </source>
</evidence>
<dbReference type="Proteomes" id="UP000447434">
    <property type="component" value="Chromosome 25"/>
</dbReference>
<dbReference type="PANTHER" id="PTHR47967:SF69">
    <property type="entry name" value="ASPARTIC PROTEINASE NANA, CHLOROPLAST"/>
    <property type="match status" value="1"/>
</dbReference>
<dbReference type="OrthoDB" id="2747330at2759"/>
<comment type="caution">
    <text evidence="8">The sequence shown here is derived from an EMBL/GenBank/DDBJ whole genome shotgun (WGS) entry which is preliminary data.</text>
</comment>
<keyword evidence="5" id="KW-0325">Glycoprotein</keyword>
<evidence type="ECO:0000256" key="5">
    <source>
        <dbReference type="ARBA" id="ARBA00023180"/>
    </source>
</evidence>
<dbReference type="FunFam" id="2.40.70.10:FF:000033">
    <property type="entry name" value="Aspartyl protease family protein"/>
    <property type="match status" value="1"/>
</dbReference>
<reference evidence="9" key="1">
    <citation type="journal article" date="2020" name="Nat. Commun.">
        <title>Genome sequence of the cluster root forming white lupin.</title>
        <authorList>
            <person name="Hufnagel B."/>
            <person name="Marques A."/>
            <person name="Soriano A."/>
            <person name="Marques L."/>
            <person name="Divol F."/>
            <person name="Doumas P."/>
            <person name="Sallet E."/>
            <person name="Mancinotti D."/>
            <person name="Carrere S."/>
            <person name="Marande W."/>
            <person name="Arribat S."/>
            <person name="Keller J."/>
            <person name="Huneau C."/>
            <person name="Blein T."/>
            <person name="Aime D."/>
            <person name="Laguerre M."/>
            <person name="Taylor J."/>
            <person name="Schubert V."/>
            <person name="Nelson M."/>
            <person name="Geu-Flores F."/>
            <person name="Crespi M."/>
            <person name="Gallardo-Guerrero K."/>
            <person name="Delaux P.-M."/>
            <person name="Salse J."/>
            <person name="Berges H."/>
            <person name="Guyot R."/>
            <person name="Gouzy J."/>
            <person name="Peret B."/>
        </authorList>
    </citation>
    <scope>NUCLEOTIDE SEQUENCE [LARGE SCALE GENOMIC DNA]</scope>
    <source>
        <strain evidence="9">cv. Amiga</strain>
    </source>
</reference>
<dbReference type="InterPro" id="IPR051708">
    <property type="entry name" value="Plant_Aspart_Prot_A1"/>
</dbReference>
<keyword evidence="7" id="KW-0472">Membrane</keyword>
<proteinExistence type="inferred from homology"/>
<protein>
    <submittedName>
        <fullName evidence="8">Putative nepenthesin</fullName>
    </submittedName>
</protein>
<organism evidence="8 9">
    <name type="scientific">Lupinus albus</name>
    <name type="common">White lupine</name>
    <name type="synonym">Lupinus termis</name>
    <dbReference type="NCBI Taxonomy" id="3870"/>
    <lineage>
        <taxon>Eukaryota</taxon>
        <taxon>Viridiplantae</taxon>
        <taxon>Streptophyta</taxon>
        <taxon>Embryophyta</taxon>
        <taxon>Tracheophyta</taxon>
        <taxon>Spermatophyta</taxon>
        <taxon>Magnoliopsida</taxon>
        <taxon>eudicotyledons</taxon>
        <taxon>Gunneridae</taxon>
        <taxon>Pentapetalae</taxon>
        <taxon>rosids</taxon>
        <taxon>fabids</taxon>
        <taxon>Fabales</taxon>
        <taxon>Fabaceae</taxon>
        <taxon>Papilionoideae</taxon>
        <taxon>50 kb inversion clade</taxon>
        <taxon>genistoids sensu lato</taxon>
        <taxon>core genistoids</taxon>
        <taxon>Genisteae</taxon>
        <taxon>Lupinus</taxon>
    </lineage>
</organism>
<keyword evidence="7" id="KW-0812">Transmembrane</keyword>
<feature type="region of interest" description="Disordered" evidence="6">
    <location>
        <begin position="159"/>
        <end position="204"/>
    </location>
</feature>
<dbReference type="SUPFAM" id="SSF50630">
    <property type="entry name" value="Acid proteases"/>
    <property type="match status" value="1"/>
</dbReference>
<evidence type="ECO:0000256" key="6">
    <source>
        <dbReference type="SAM" id="MobiDB-lite"/>
    </source>
</evidence>
<dbReference type="CDD" id="cd05476">
    <property type="entry name" value="pepsin_A_like_plant"/>
    <property type="match status" value="1"/>
</dbReference>
<dbReference type="PANTHER" id="PTHR47967">
    <property type="entry name" value="OS07G0603500 PROTEIN-RELATED"/>
    <property type="match status" value="1"/>
</dbReference>
<keyword evidence="3" id="KW-0064">Aspartyl protease</keyword>
<dbReference type="GO" id="GO:0004190">
    <property type="term" value="F:aspartic-type endopeptidase activity"/>
    <property type="evidence" value="ECO:0007669"/>
    <property type="project" value="UniProtKB-KW"/>
</dbReference>
<dbReference type="InterPro" id="IPR021109">
    <property type="entry name" value="Peptidase_aspartic_dom_sf"/>
</dbReference>
<keyword evidence="7" id="KW-1133">Transmembrane helix</keyword>
<evidence type="ECO:0000313" key="8">
    <source>
        <dbReference type="EMBL" id="KAE9584979.1"/>
    </source>
</evidence>
<dbReference type="AlphaFoldDB" id="A0A6A5LWN0"/>
<dbReference type="EMBL" id="WOCE01000025">
    <property type="protein sequence ID" value="KAE9584979.1"/>
    <property type="molecule type" value="Genomic_DNA"/>
</dbReference>
<evidence type="ECO:0000256" key="7">
    <source>
        <dbReference type="SAM" id="Phobius"/>
    </source>
</evidence>
<accession>A0A6A5LWN0</accession>
<dbReference type="Pfam" id="PF14541">
    <property type="entry name" value="TAXi_C"/>
    <property type="match status" value="1"/>
</dbReference>
<comment type="similarity">
    <text evidence="1">Belongs to the peptidase A1 family.</text>
</comment>
<dbReference type="InterPro" id="IPR033121">
    <property type="entry name" value="PEPTIDASE_A1"/>
</dbReference>
<keyword evidence="4" id="KW-0378">Hydrolase</keyword>
<gene>
    <name evidence="8" type="ORF">Lalb_Chr25g0284151</name>
</gene>
<keyword evidence="9" id="KW-1185">Reference proteome</keyword>
<feature type="compositionally biased region" description="Basic residues" evidence="6">
    <location>
        <begin position="162"/>
        <end position="202"/>
    </location>
</feature>
<dbReference type="InterPro" id="IPR034161">
    <property type="entry name" value="Pepsin-like_plant"/>
</dbReference>
<evidence type="ECO:0000313" key="9">
    <source>
        <dbReference type="Proteomes" id="UP000447434"/>
    </source>
</evidence>
<feature type="transmembrane region" description="Helical" evidence="7">
    <location>
        <begin position="12"/>
        <end position="31"/>
    </location>
</feature>
<dbReference type="Pfam" id="PF14543">
    <property type="entry name" value="TAXi_N"/>
    <property type="match status" value="2"/>
</dbReference>